<keyword evidence="3" id="KW-1185">Reference proteome</keyword>
<dbReference type="AlphaFoldDB" id="A0AAD8EUX8"/>
<evidence type="ECO:0000313" key="3">
    <source>
        <dbReference type="Proteomes" id="UP001233172"/>
    </source>
</evidence>
<feature type="region of interest" description="Disordered" evidence="1">
    <location>
        <begin position="64"/>
        <end position="169"/>
    </location>
</feature>
<evidence type="ECO:0000313" key="2">
    <source>
        <dbReference type="EMBL" id="KAK0040850.1"/>
    </source>
</evidence>
<protein>
    <submittedName>
        <fullName evidence="2">Uncharacterized protein</fullName>
    </submittedName>
</protein>
<reference evidence="2" key="1">
    <citation type="journal article" date="2023" name="PLoS Negl. Trop. Dis.">
        <title>A genome sequence for Biomphalaria pfeifferi, the major vector snail for the human-infecting parasite Schistosoma mansoni.</title>
        <authorList>
            <person name="Bu L."/>
            <person name="Lu L."/>
            <person name="Laidemitt M.R."/>
            <person name="Zhang S.M."/>
            <person name="Mutuku M."/>
            <person name="Mkoji G."/>
            <person name="Steinauer M."/>
            <person name="Loker E.S."/>
        </authorList>
    </citation>
    <scope>NUCLEOTIDE SEQUENCE</scope>
    <source>
        <strain evidence="2">KasaAsao</strain>
    </source>
</reference>
<feature type="compositionally biased region" description="Polar residues" evidence="1">
    <location>
        <begin position="140"/>
        <end position="162"/>
    </location>
</feature>
<sequence length="222" mass="24849">MTANARYGHSSPIRGSAKKSRHPDQPLDIILNEQNPNHPAKIFSSTAIVQTRAFSAGTEYHGRYNLGRRHTKSASTPGKYTLNNQLPKTPKSSKRSRSASIPRRTSGGRGRGDQKSHQKPPTIAECSDDASPRIGRDYITQRTDSTSASPIVQSQSVKNHNTNRQENDDVERDPKVTLWPQTRLSSLKTKLREKWIVHSHQQKSIGEFGLLKCFILAKSFKP</sequence>
<evidence type="ECO:0000256" key="1">
    <source>
        <dbReference type="SAM" id="MobiDB-lite"/>
    </source>
</evidence>
<feature type="region of interest" description="Disordered" evidence="1">
    <location>
        <begin position="1"/>
        <end position="28"/>
    </location>
</feature>
<organism evidence="2 3">
    <name type="scientific">Biomphalaria pfeifferi</name>
    <name type="common">Bloodfluke planorb</name>
    <name type="synonym">Freshwater snail</name>
    <dbReference type="NCBI Taxonomy" id="112525"/>
    <lineage>
        <taxon>Eukaryota</taxon>
        <taxon>Metazoa</taxon>
        <taxon>Spiralia</taxon>
        <taxon>Lophotrochozoa</taxon>
        <taxon>Mollusca</taxon>
        <taxon>Gastropoda</taxon>
        <taxon>Heterobranchia</taxon>
        <taxon>Euthyneura</taxon>
        <taxon>Panpulmonata</taxon>
        <taxon>Hygrophila</taxon>
        <taxon>Lymnaeoidea</taxon>
        <taxon>Planorbidae</taxon>
        <taxon>Biomphalaria</taxon>
    </lineage>
</organism>
<gene>
    <name evidence="2" type="ORF">Bpfe_029706</name>
</gene>
<dbReference type="Proteomes" id="UP001233172">
    <property type="component" value="Unassembled WGS sequence"/>
</dbReference>
<feature type="compositionally biased region" description="Polar residues" evidence="1">
    <location>
        <begin position="73"/>
        <end position="86"/>
    </location>
</feature>
<accession>A0AAD8EUX8</accession>
<name>A0AAD8EUX8_BIOPF</name>
<dbReference type="EMBL" id="JASAOG010000300">
    <property type="protein sequence ID" value="KAK0040850.1"/>
    <property type="molecule type" value="Genomic_DNA"/>
</dbReference>
<proteinExistence type="predicted"/>
<comment type="caution">
    <text evidence="2">The sequence shown here is derived from an EMBL/GenBank/DDBJ whole genome shotgun (WGS) entry which is preliminary data.</text>
</comment>
<reference evidence="2" key="2">
    <citation type="submission" date="2023-04" db="EMBL/GenBank/DDBJ databases">
        <authorList>
            <person name="Bu L."/>
            <person name="Lu L."/>
            <person name="Laidemitt M.R."/>
            <person name="Zhang S.M."/>
            <person name="Mutuku M."/>
            <person name="Mkoji G."/>
            <person name="Steinauer M."/>
            <person name="Loker E.S."/>
        </authorList>
    </citation>
    <scope>NUCLEOTIDE SEQUENCE</scope>
    <source>
        <strain evidence="2">KasaAsao</strain>
        <tissue evidence="2">Whole Snail</tissue>
    </source>
</reference>